<dbReference type="Gene3D" id="3.50.50.60">
    <property type="entry name" value="FAD/NAD(P)-binding domain"/>
    <property type="match status" value="1"/>
</dbReference>
<dbReference type="STRING" id="1745343.A0A2J6PJJ6"/>
<dbReference type="EMBL" id="KZ613524">
    <property type="protein sequence ID" value="PMD14195.1"/>
    <property type="molecule type" value="Genomic_DNA"/>
</dbReference>
<evidence type="ECO:0000259" key="2">
    <source>
        <dbReference type="Pfam" id="PF01266"/>
    </source>
</evidence>
<organism evidence="3 4">
    <name type="scientific">Hyaloscypha hepaticicola</name>
    <dbReference type="NCBI Taxonomy" id="2082293"/>
    <lineage>
        <taxon>Eukaryota</taxon>
        <taxon>Fungi</taxon>
        <taxon>Dikarya</taxon>
        <taxon>Ascomycota</taxon>
        <taxon>Pezizomycotina</taxon>
        <taxon>Leotiomycetes</taxon>
        <taxon>Helotiales</taxon>
        <taxon>Hyaloscyphaceae</taxon>
        <taxon>Hyaloscypha</taxon>
    </lineage>
</organism>
<dbReference type="PANTHER" id="PTHR13847:SF185">
    <property type="entry name" value="FAD DEPENDENT OXIDOREDUCTASE SUPERFAMILY (AFU_ORTHOLOGUE AFUA_3G02360)"/>
    <property type="match status" value="1"/>
</dbReference>
<gene>
    <name evidence="3" type="ORF">NA56DRAFT_711269</name>
</gene>
<dbReference type="SUPFAM" id="SSF51971">
    <property type="entry name" value="Nucleotide-binding domain"/>
    <property type="match status" value="1"/>
</dbReference>
<dbReference type="PANTHER" id="PTHR13847">
    <property type="entry name" value="SARCOSINE DEHYDROGENASE-RELATED"/>
    <property type="match status" value="1"/>
</dbReference>
<keyword evidence="4" id="KW-1185">Reference proteome</keyword>
<evidence type="ECO:0000313" key="3">
    <source>
        <dbReference type="EMBL" id="PMD14195.1"/>
    </source>
</evidence>
<feature type="domain" description="FAD dependent oxidoreductase" evidence="2">
    <location>
        <begin position="7"/>
        <end position="399"/>
    </location>
</feature>
<accession>A0A2J6PJJ6</accession>
<feature type="region of interest" description="Disordered" evidence="1">
    <location>
        <begin position="101"/>
        <end position="122"/>
    </location>
</feature>
<dbReference type="GO" id="GO:0005829">
    <property type="term" value="C:cytosol"/>
    <property type="evidence" value="ECO:0007669"/>
    <property type="project" value="GOC"/>
</dbReference>
<feature type="compositionally biased region" description="Basic and acidic residues" evidence="1">
    <location>
        <begin position="108"/>
        <end position="117"/>
    </location>
</feature>
<dbReference type="OrthoDB" id="498204at2759"/>
<dbReference type="Pfam" id="PF01266">
    <property type="entry name" value="DAO"/>
    <property type="match status" value="1"/>
</dbReference>
<dbReference type="Proteomes" id="UP000235672">
    <property type="component" value="Unassembled WGS sequence"/>
</dbReference>
<name>A0A2J6PJJ6_9HELO</name>
<dbReference type="AlphaFoldDB" id="A0A2J6PJJ6"/>
<dbReference type="GO" id="GO:0042147">
    <property type="term" value="P:retrograde transport, endosome to Golgi"/>
    <property type="evidence" value="ECO:0007669"/>
    <property type="project" value="TreeGrafter"/>
</dbReference>
<sequence length="414" mass="44406">MATPQTFILGTGIIGLSTAYYLSLSPSTPPSSIHLVDPSPTLFASASGFAGGFLAEDWFGAELEELGRLSFRLHRELAEQYGGREKWGYLRSSGVSYSAGKVGMGKGRRGERGEDLLRQGGRRGGVVGVSEVFNDENGPTWLKREEGDSMEVIGEEGSLAQVDPFRLCKFLLQACLSRGVQLHHPARAISLGKDMRDELSSIKILNTSTNAVSEMPCTRLLISTGAWSPQVFSTLFPGSKLKLPISSLAGHSLVVRSPRWGKQQEEKGCHAVFTTDEAGYSPEIFSRMGEEIYVAGLNSSSLSLPSLATESRIDESSIAKLKKTAQRLLGEEDIEVGRQGLCYRPVTRRGTPILARIEDEKLGGFGTSGSGDGGVFVAAGHGPWGITNSLGTGKVMSEMIEGEETSANISRLGL</sequence>
<dbReference type="InterPro" id="IPR036188">
    <property type="entry name" value="FAD/NAD-bd_sf"/>
</dbReference>
<evidence type="ECO:0000313" key="4">
    <source>
        <dbReference type="Proteomes" id="UP000235672"/>
    </source>
</evidence>
<dbReference type="InterPro" id="IPR006076">
    <property type="entry name" value="FAD-dep_OxRdtase"/>
</dbReference>
<dbReference type="Gene3D" id="3.30.9.10">
    <property type="entry name" value="D-Amino Acid Oxidase, subunit A, domain 2"/>
    <property type="match status" value="1"/>
</dbReference>
<dbReference type="GO" id="GO:0005770">
    <property type="term" value="C:late endosome"/>
    <property type="evidence" value="ECO:0007669"/>
    <property type="project" value="TreeGrafter"/>
</dbReference>
<evidence type="ECO:0000256" key="1">
    <source>
        <dbReference type="SAM" id="MobiDB-lite"/>
    </source>
</evidence>
<proteinExistence type="predicted"/>
<protein>
    <submittedName>
        <fullName evidence="3">FAD dependent oxidoreductase-like protein</fullName>
    </submittedName>
</protein>
<reference evidence="3 4" key="1">
    <citation type="submission" date="2016-05" db="EMBL/GenBank/DDBJ databases">
        <title>A degradative enzymes factory behind the ericoid mycorrhizal symbiosis.</title>
        <authorList>
            <consortium name="DOE Joint Genome Institute"/>
            <person name="Martino E."/>
            <person name="Morin E."/>
            <person name="Grelet G."/>
            <person name="Kuo A."/>
            <person name="Kohler A."/>
            <person name="Daghino S."/>
            <person name="Barry K."/>
            <person name="Choi C."/>
            <person name="Cichocki N."/>
            <person name="Clum A."/>
            <person name="Copeland A."/>
            <person name="Hainaut M."/>
            <person name="Haridas S."/>
            <person name="Labutti K."/>
            <person name="Lindquist E."/>
            <person name="Lipzen A."/>
            <person name="Khouja H.-R."/>
            <person name="Murat C."/>
            <person name="Ohm R."/>
            <person name="Olson A."/>
            <person name="Spatafora J."/>
            <person name="Veneault-Fourrey C."/>
            <person name="Henrissat B."/>
            <person name="Grigoriev I."/>
            <person name="Martin F."/>
            <person name="Perotto S."/>
        </authorList>
    </citation>
    <scope>NUCLEOTIDE SEQUENCE [LARGE SCALE GENOMIC DNA]</scope>
    <source>
        <strain evidence="3 4">UAMH 7357</strain>
    </source>
</reference>